<evidence type="ECO:0000313" key="1">
    <source>
        <dbReference type="EMBL" id="KAJ5472290.1"/>
    </source>
</evidence>
<organism evidence="1 2">
    <name type="scientific">Penicillium desertorum</name>
    <dbReference type="NCBI Taxonomy" id="1303715"/>
    <lineage>
        <taxon>Eukaryota</taxon>
        <taxon>Fungi</taxon>
        <taxon>Dikarya</taxon>
        <taxon>Ascomycota</taxon>
        <taxon>Pezizomycotina</taxon>
        <taxon>Eurotiomycetes</taxon>
        <taxon>Eurotiomycetidae</taxon>
        <taxon>Eurotiales</taxon>
        <taxon>Aspergillaceae</taxon>
        <taxon>Penicillium</taxon>
    </lineage>
</organism>
<evidence type="ECO:0000313" key="2">
    <source>
        <dbReference type="Proteomes" id="UP001147760"/>
    </source>
</evidence>
<reference evidence="1" key="2">
    <citation type="journal article" date="2023" name="IMA Fungus">
        <title>Comparative genomic study of the Penicillium genus elucidates a diverse pangenome and 15 lateral gene transfer events.</title>
        <authorList>
            <person name="Petersen C."/>
            <person name="Sorensen T."/>
            <person name="Nielsen M.R."/>
            <person name="Sondergaard T.E."/>
            <person name="Sorensen J.L."/>
            <person name="Fitzpatrick D.A."/>
            <person name="Frisvad J.C."/>
            <person name="Nielsen K.L."/>
        </authorList>
    </citation>
    <scope>NUCLEOTIDE SEQUENCE</scope>
    <source>
        <strain evidence="1">IBT 17660</strain>
    </source>
</reference>
<proteinExistence type="predicted"/>
<dbReference type="OrthoDB" id="4351693at2759"/>
<comment type="caution">
    <text evidence="1">The sequence shown here is derived from an EMBL/GenBank/DDBJ whole genome shotgun (WGS) entry which is preliminary data.</text>
</comment>
<gene>
    <name evidence="1" type="ORF">N7530_006291</name>
</gene>
<reference evidence="1" key="1">
    <citation type="submission" date="2022-12" db="EMBL/GenBank/DDBJ databases">
        <authorList>
            <person name="Petersen C."/>
        </authorList>
    </citation>
    <scope>NUCLEOTIDE SEQUENCE</scope>
    <source>
        <strain evidence="1">IBT 17660</strain>
    </source>
</reference>
<dbReference type="EMBL" id="JAPWDO010000004">
    <property type="protein sequence ID" value="KAJ5472290.1"/>
    <property type="molecule type" value="Genomic_DNA"/>
</dbReference>
<sequence length="103" mass="11032">MSSQAPASGPASGPAPIASGAMFRAFAGGIYNLKASIDHREVLANSSPIPRDEIEALSEHIWETKVEFARQIRNWSDPVGRMILANLYVSLIGTLPNEDGSIP</sequence>
<dbReference type="Proteomes" id="UP001147760">
    <property type="component" value="Unassembled WGS sequence"/>
</dbReference>
<protein>
    <submittedName>
        <fullName evidence="1">Uncharacterized protein</fullName>
    </submittedName>
</protein>
<dbReference type="AlphaFoldDB" id="A0A9W9WRE2"/>
<name>A0A9W9WRE2_9EURO</name>
<accession>A0A9W9WRE2</accession>
<keyword evidence="2" id="KW-1185">Reference proteome</keyword>